<feature type="transmembrane region" description="Helical" evidence="1">
    <location>
        <begin position="20"/>
        <end position="38"/>
    </location>
</feature>
<keyword evidence="3" id="KW-1185">Reference proteome</keyword>
<evidence type="ECO:0000313" key="3">
    <source>
        <dbReference type="Proteomes" id="UP000267841"/>
    </source>
</evidence>
<dbReference type="AlphaFoldDB" id="A0A497XP76"/>
<name>A0A497XP76_9AQUI</name>
<evidence type="ECO:0000256" key="1">
    <source>
        <dbReference type="SAM" id="Phobius"/>
    </source>
</evidence>
<dbReference type="GO" id="GO:0051301">
    <property type="term" value="P:cell division"/>
    <property type="evidence" value="ECO:0007669"/>
    <property type="project" value="UniProtKB-KW"/>
</dbReference>
<sequence>MEQGSGVKRNSGDSLLIKRLAYGFLILSLVNTLTNLVFSDLNLKRVVQLKLASNRLTELIEVERGRNLILNAVHSRVKRNPKFYKEKFVREYLLMFKEGEKVVPLPKELWYR</sequence>
<evidence type="ECO:0000313" key="2">
    <source>
        <dbReference type="EMBL" id="RLJ70104.1"/>
    </source>
</evidence>
<keyword evidence="2" id="KW-0132">Cell division</keyword>
<keyword evidence="2" id="KW-0131">Cell cycle</keyword>
<dbReference type="EMBL" id="RCCJ01000001">
    <property type="protein sequence ID" value="RLJ70104.1"/>
    <property type="molecule type" value="Genomic_DNA"/>
</dbReference>
<accession>A0A497XP76</accession>
<keyword evidence="1" id="KW-0472">Membrane</keyword>
<proteinExistence type="predicted"/>
<reference evidence="2 3" key="1">
    <citation type="submission" date="2018-10" db="EMBL/GenBank/DDBJ databases">
        <title>Genomic Encyclopedia of Archaeal and Bacterial Type Strains, Phase II (KMG-II): from individual species to whole genera.</title>
        <authorList>
            <person name="Goeker M."/>
        </authorList>
    </citation>
    <scope>NUCLEOTIDE SEQUENCE [LARGE SCALE GENOMIC DNA]</scope>
    <source>
        <strain evidence="2 3">DSM 16510</strain>
    </source>
</reference>
<dbReference type="Proteomes" id="UP000267841">
    <property type="component" value="Unassembled WGS sequence"/>
</dbReference>
<keyword evidence="1" id="KW-1133">Transmembrane helix</keyword>
<organism evidence="2 3">
    <name type="scientific">Hydrogenivirga caldilitoris</name>
    <dbReference type="NCBI Taxonomy" id="246264"/>
    <lineage>
        <taxon>Bacteria</taxon>
        <taxon>Pseudomonadati</taxon>
        <taxon>Aquificota</taxon>
        <taxon>Aquificia</taxon>
        <taxon>Aquificales</taxon>
        <taxon>Aquificaceae</taxon>
        <taxon>Hydrogenivirga</taxon>
    </lineage>
</organism>
<gene>
    <name evidence="2" type="ORF">BCF55_0368</name>
</gene>
<comment type="caution">
    <text evidence="2">The sequence shown here is derived from an EMBL/GenBank/DDBJ whole genome shotgun (WGS) entry which is preliminary data.</text>
</comment>
<keyword evidence="1" id="KW-0812">Transmembrane</keyword>
<protein>
    <submittedName>
        <fullName evidence="2">Cell division protein FtsB</fullName>
    </submittedName>
</protein>